<comment type="caution">
    <text evidence="6">The sequence shown here is derived from an EMBL/GenBank/DDBJ whole genome shotgun (WGS) entry which is preliminary data.</text>
</comment>
<dbReference type="EC" id="1.17.1.4" evidence="6"/>
<keyword evidence="3 6" id="KW-0560">Oxidoreductase</keyword>
<accession>U2ENA5</accession>
<dbReference type="Pfam" id="PF02738">
    <property type="entry name" value="MoCoBD_1"/>
    <property type="match status" value="1"/>
</dbReference>
<dbReference type="GO" id="GO:0005506">
    <property type="term" value="F:iron ion binding"/>
    <property type="evidence" value="ECO:0007669"/>
    <property type="project" value="InterPro"/>
</dbReference>
<evidence type="ECO:0000256" key="1">
    <source>
        <dbReference type="ARBA" id="ARBA00006849"/>
    </source>
</evidence>
<dbReference type="eggNOG" id="COG4631">
    <property type="taxonomic scope" value="Bacteria"/>
</dbReference>
<dbReference type="InterPro" id="IPR008274">
    <property type="entry name" value="AldOxase/xan_DH_MoCoBD1"/>
</dbReference>
<comment type="cofactor">
    <cofactor evidence="4">
        <name>Mo-molybdopterin cytosine dinucleotide</name>
        <dbReference type="ChEBI" id="CHEBI:71308"/>
    </cofactor>
</comment>
<dbReference type="PANTHER" id="PTHR11908:SF132">
    <property type="entry name" value="ALDEHYDE OXIDASE 1-RELATED"/>
    <property type="match status" value="1"/>
</dbReference>
<reference evidence="6 7" key="1">
    <citation type="journal article" date="2011" name="J. Bacteriol.">
        <title>Genome sequence of Salinisphaera shabanensis, a gammaproteobacterium from the harsh, variable environment of the brine-seawater interface of the Shaban Deep in the Red Sea.</title>
        <authorList>
            <person name="Antunes A."/>
            <person name="Alam I."/>
            <person name="Bajic V.B."/>
            <person name="Stingl U."/>
        </authorList>
    </citation>
    <scope>NUCLEOTIDE SEQUENCE [LARGE SCALE GENOMIC DNA]</scope>
    <source>
        <strain evidence="6 7">E1L3A</strain>
    </source>
</reference>
<keyword evidence="2" id="KW-0500">Molybdenum</keyword>
<dbReference type="EMBL" id="AFNV02000008">
    <property type="protein sequence ID" value="ERJ19612.1"/>
    <property type="molecule type" value="Genomic_DNA"/>
</dbReference>
<evidence type="ECO:0000256" key="4">
    <source>
        <dbReference type="ARBA" id="ARBA00053029"/>
    </source>
</evidence>
<evidence type="ECO:0000313" key="7">
    <source>
        <dbReference type="Proteomes" id="UP000006242"/>
    </source>
</evidence>
<dbReference type="SMART" id="SM01008">
    <property type="entry name" value="Ald_Xan_dh_C"/>
    <property type="match status" value="1"/>
</dbReference>
<name>U2ENA5_9GAMM</name>
<organism evidence="6 7">
    <name type="scientific">Salinisphaera shabanensis E1L3A</name>
    <dbReference type="NCBI Taxonomy" id="1033802"/>
    <lineage>
        <taxon>Bacteria</taxon>
        <taxon>Pseudomonadati</taxon>
        <taxon>Pseudomonadota</taxon>
        <taxon>Gammaproteobacteria</taxon>
        <taxon>Salinisphaerales</taxon>
        <taxon>Salinisphaeraceae</taxon>
        <taxon>Salinisphaera</taxon>
    </lineage>
</organism>
<dbReference type="AlphaFoldDB" id="U2ENA5"/>
<dbReference type="SUPFAM" id="SSF54665">
    <property type="entry name" value="CO dehydrogenase molybdoprotein N-domain-like"/>
    <property type="match status" value="1"/>
</dbReference>
<evidence type="ECO:0000259" key="5">
    <source>
        <dbReference type="SMART" id="SM01008"/>
    </source>
</evidence>
<dbReference type="Pfam" id="PF20256">
    <property type="entry name" value="MoCoBD_2"/>
    <property type="match status" value="1"/>
</dbReference>
<dbReference type="InterPro" id="IPR036856">
    <property type="entry name" value="Ald_Oxase/Xan_DH_a/b_sf"/>
</dbReference>
<dbReference type="SUPFAM" id="SSF56003">
    <property type="entry name" value="Molybdenum cofactor-binding domain"/>
    <property type="match status" value="1"/>
</dbReference>
<proteinExistence type="inferred from homology"/>
<evidence type="ECO:0000256" key="3">
    <source>
        <dbReference type="ARBA" id="ARBA00023002"/>
    </source>
</evidence>
<gene>
    <name evidence="6" type="ORF">SSPSH_001382</name>
</gene>
<dbReference type="InterPro" id="IPR000674">
    <property type="entry name" value="Ald_Oxase/Xan_DH_a/b"/>
</dbReference>
<dbReference type="RefSeq" id="WP_006912877.1">
    <property type="nucleotide sequence ID" value="NZ_AFNV02000008.1"/>
</dbReference>
<dbReference type="InterPro" id="IPR037165">
    <property type="entry name" value="AldOxase/xan_DH_Mopterin-bd_sf"/>
</dbReference>
<dbReference type="PANTHER" id="PTHR11908">
    <property type="entry name" value="XANTHINE DEHYDROGENASE"/>
    <property type="match status" value="1"/>
</dbReference>
<sequence length="770" mass="83199">MSRHLDAEFHVRGTSRYVDDHPRPENMLHLAVFGSPVAHGRIRSIDTRAAQAADNVVAVFTADDIPGDPWHGPVVQDEALLAVGEVRYIGQPIVLIAATDTASARRAAALVTVDIEAREIVTDPRVAHARGDLFGVERTFAQGDVDAVWAACATVVEGTAELAGQEHVYMETQRARAYPREDGGAQVMASTQGPTMVQKCVARALGVALHRVEIDVVRLGGGFGGKEDNANSIASLAAVAARLTGRPTELVLDRATDMRITGKRHPYSSDYRLGLSADGDILAFEARHYQNSGGYTELSPAVLERTLFTSCNTYRIPNFRVHAACCRTNIVPNTAFRGFGAAQGLWVIECAIHHAAERLGIAPETLKRRNLVHDGDWFPYGQQVSHEHAHLCWEAADMQFDLAGIRTDIEAFNADNRLVKKGMAVLPICHGVSFTKIPLNQGQALVHIYQDGSVTLSSGGIEMGQGLSTKLAAIAARAFGLPVERITVQSTNTLRTANMGPSAASATTDLNGNAVLVAAQKIRDRLLAFAADRLGVAVDTLDIVDARVTQDGTDAAWAWDDLVAQAFLNRINLSDHGFYATPGIAFDPSVEKGQAFAYHVYGTAVFEVEVDCLRGTYRIERVSVAHDMGRPLNEAVDIGQIEGGLLQGIGWMTCEDLRFDRETGACTTATHASYKVPGVYLVPDDIRIHLLEDPGNSIGPYSSKAVGEPPFLYAPGVYFALREAIRAFNSDAELGFDAPMTPEKTLMQLYSGRIDALLGDTPVPQARTRT</sequence>
<reference evidence="6 7" key="2">
    <citation type="journal article" date="2013" name="PLoS ONE">
        <title>INDIGO - INtegrated Data Warehouse of MIcrobial GenOmes with Examples from the Red Sea Extremophiles.</title>
        <authorList>
            <person name="Alam I."/>
            <person name="Antunes A."/>
            <person name="Kamau A.A."/>
            <person name="Ba Alawi W."/>
            <person name="Kalkatawi M."/>
            <person name="Stingl U."/>
            <person name="Bajic V.B."/>
        </authorList>
    </citation>
    <scope>NUCLEOTIDE SEQUENCE [LARGE SCALE GENOMIC DNA]</scope>
    <source>
        <strain evidence="6 7">E1L3A</strain>
    </source>
</reference>
<keyword evidence="7" id="KW-1185">Reference proteome</keyword>
<evidence type="ECO:0000256" key="2">
    <source>
        <dbReference type="ARBA" id="ARBA00022505"/>
    </source>
</evidence>
<dbReference type="FunFam" id="3.30.365.10:FF:000001">
    <property type="entry name" value="Xanthine dehydrogenase oxidase"/>
    <property type="match status" value="1"/>
</dbReference>
<dbReference type="Proteomes" id="UP000006242">
    <property type="component" value="Unassembled WGS sequence"/>
</dbReference>
<protein>
    <submittedName>
        <fullName evidence="6">Xanthine dehydrogenase large subunit protein</fullName>
        <ecNumber evidence="6">1.17.1.4</ecNumber>
    </submittedName>
</protein>
<dbReference type="InterPro" id="IPR016208">
    <property type="entry name" value="Ald_Oxase/xanthine_DH-like"/>
</dbReference>
<dbReference type="Gene3D" id="3.90.1170.50">
    <property type="entry name" value="Aldehyde oxidase/xanthine dehydrogenase, a/b hammerhead"/>
    <property type="match status" value="1"/>
</dbReference>
<comment type="similarity">
    <text evidence="1">Belongs to the xanthine dehydrogenase family.</text>
</comment>
<feature type="domain" description="Aldehyde oxidase/xanthine dehydrogenase a/b hammerhead" evidence="5">
    <location>
        <begin position="12"/>
        <end position="119"/>
    </location>
</feature>
<dbReference type="GO" id="GO:0004854">
    <property type="term" value="F:xanthine dehydrogenase activity"/>
    <property type="evidence" value="ECO:0007669"/>
    <property type="project" value="UniProtKB-EC"/>
</dbReference>
<dbReference type="Gene3D" id="3.30.365.10">
    <property type="entry name" value="Aldehyde oxidase/xanthine dehydrogenase, molybdopterin binding domain"/>
    <property type="match status" value="4"/>
</dbReference>
<evidence type="ECO:0000313" key="6">
    <source>
        <dbReference type="EMBL" id="ERJ19612.1"/>
    </source>
</evidence>
<dbReference type="STRING" id="1033802.SSPSH_001382"/>
<dbReference type="Pfam" id="PF01315">
    <property type="entry name" value="Ald_Xan_dh_C"/>
    <property type="match status" value="1"/>
</dbReference>
<dbReference type="InterPro" id="IPR046867">
    <property type="entry name" value="AldOxase/xan_DH_MoCoBD2"/>
</dbReference>